<proteinExistence type="predicted"/>
<sequence length="103" mass="11526">MFGHSFQHRNKDMIERFHTIVFSTIKRSRTNSLGYVEERSHGHIHVLELGWVSRMVSPTTTVATSTEQHNTTGKSAARVLSRVEGRGRAVSDAEEVDFGVGSK</sequence>
<reference evidence="1 2" key="1">
    <citation type="submission" date="2024-03" db="EMBL/GenBank/DDBJ databases">
        <authorList>
            <person name="Gkanogiannis A."/>
            <person name="Becerra Lopez-Lavalle L."/>
        </authorList>
    </citation>
    <scope>NUCLEOTIDE SEQUENCE [LARGE SCALE GENOMIC DNA]</scope>
</reference>
<gene>
    <name evidence="1" type="ORF">CITCOLO1_LOCUS1466</name>
</gene>
<dbReference type="Proteomes" id="UP001642487">
    <property type="component" value="Chromosome 1"/>
</dbReference>
<protein>
    <submittedName>
        <fullName evidence="1">Uncharacterized protein</fullName>
    </submittedName>
</protein>
<evidence type="ECO:0000313" key="1">
    <source>
        <dbReference type="EMBL" id="CAK9309866.1"/>
    </source>
</evidence>
<name>A0ABP0XR53_9ROSI</name>
<evidence type="ECO:0000313" key="2">
    <source>
        <dbReference type="Proteomes" id="UP001642487"/>
    </source>
</evidence>
<organism evidence="1 2">
    <name type="scientific">Citrullus colocynthis</name>
    <name type="common">colocynth</name>
    <dbReference type="NCBI Taxonomy" id="252529"/>
    <lineage>
        <taxon>Eukaryota</taxon>
        <taxon>Viridiplantae</taxon>
        <taxon>Streptophyta</taxon>
        <taxon>Embryophyta</taxon>
        <taxon>Tracheophyta</taxon>
        <taxon>Spermatophyta</taxon>
        <taxon>Magnoliopsida</taxon>
        <taxon>eudicotyledons</taxon>
        <taxon>Gunneridae</taxon>
        <taxon>Pentapetalae</taxon>
        <taxon>rosids</taxon>
        <taxon>fabids</taxon>
        <taxon>Cucurbitales</taxon>
        <taxon>Cucurbitaceae</taxon>
        <taxon>Benincaseae</taxon>
        <taxon>Citrullus</taxon>
    </lineage>
</organism>
<dbReference type="EMBL" id="OZ021735">
    <property type="protein sequence ID" value="CAK9309866.1"/>
    <property type="molecule type" value="Genomic_DNA"/>
</dbReference>
<keyword evidence="2" id="KW-1185">Reference proteome</keyword>
<accession>A0ABP0XR53</accession>